<feature type="region of interest" description="Disordered" evidence="1">
    <location>
        <begin position="255"/>
        <end position="278"/>
    </location>
</feature>
<evidence type="ECO:0000256" key="1">
    <source>
        <dbReference type="SAM" id="MobiDB-lite"/>
    </source>
</evidence>
<name>A0AAD7DQ38_MYCRO</name>
<proteinExistence type="predicted"/>
<accession>A0AAD7DQ38</accession>
<keyword evidence="3" id="KW-1185">Reference proteome</keyword>
<dbReference type="AlphaFoldDB" id="A0AAD7DQ38"/>
<sequence length="278" mass="28519">MLLLAHGAITIYQAPGQAPLGTASASGGAAAYTGAAAYNPTTLLPPPVPSPAPPSTFTLALPSGVPPGASIAQGGDFVGFSIEMSVSNQVLGKNASLLQVPFLNPMANMAQRGGSVRVRVGGNSQESAALVAAAAIPDGKILQKNLTGVTGTMQTPPLEFSDELPYMSILGPNLIAYQAANEPDLYNAQGHRPATYGPFDYFGEFSDLLTQMGAGMDGVDPAGPARTQLLVTSNLEKISTNIIYHIHTHIHPNATTTGARPHSRDTHAGHACLTGTGA</sequence>
<dbReference type="PANTHER" id="PTHR36183:SF2">
    <property type="entry name" value="BETA-GLUCURONIDASE C-TERMINAL DOMAIN-CONTAINING PROTEIN"/>
    <property type="match status" value="1"/>
</dbReference>
<reference evidence="2" key="1">
    <citation type="submission" date="2023-03" db="EMBL/GenBank/DDBJ databases">
        <title>Massive genome expansion in bonnet fungi (Mycena s.s.) driven by repeated elements and novel gene families across ecological guilds.</title>
        <authorList>
            <consortium name="Lawrence Berkeley National Laboratory"/>
            <person name="Harder C.B."/>
            <person name="Miyauchi S."/>
            <person name="Viragh M."/>
            <person name="Kuo A."/>
            <person name="Thoen E."/>
            <person name="Andreopoulos B."/>
            <person name="Lu D."/>
            <person name="Skrede I."/>
            <person name="Drula E."/>
            <person name="Henrissat B."/>
            <person name="Morin E."/>
            <person name="Kohler A."/>
            <person name="Barry K."/>
            <person name="LaButti K."/>
            <person name="Morin E."/>
            <person name="Salamov A."/>
            <person name="Lipzen A."/>
            <person name="Mereny Z."/>
            <person name="Hegedus B."/>
            <person name="Baldrian P."/>
            <person name="Stursova M."/>
            <person name="Weitz H."/>
            <person name="Taylor A."/>
            <person name="Grigoriev I.V."/>
            <person name="Nagy L.G."/>
            <person name="Martin F."/>
            <person name="Kauserud H."/>
        </authorList>
    </citation>
    <scope>NUCLEOTIDE SEQUENCE</scope>
    <source>
        <strain evidence="2">CBHHK067</strain>
    </source>
</reference>
<gene>
    <name evidence="2" type="ORF">B0H17DRAFT_1197758</name>
</gene>
<dbReference type="EMBL" id="JARKIE010000032">
    <property type="protein sequence ID" value="KAJ7697029.1"/>
    <property type="molecule type" value="Genomic_DNA"/>
</dbReference>
<organism evidence="2 3">
    <name type="scientific">Mycena rosella</name>
    <name type="common">Pink bonnet</name>
    <name type="synonym">Agaricus rosellus</name>
    <dbReference type="NCBI Taxonomy" id="1033263"/>
    <lineage>
        <taxon>Eukaryota</taxon>
        <taxon>Fungi</taxon>
        <taxon>Dikarya</taxon>
        <taxon>Basidiomycota</taxon>
        <taxon>Agaricomycotina</taxon>
        <taxon>Agaricomycetes</taxon>
        <taxon>Agaricomycetidae</taxon>
        <taxon>Agaricales</taxon>
        <taxon>Marasmiineae</taxon>
        <taxon>Mycenaceae</taxon>
        <taxon>Mycena</taxon>
    </lineage>
</organism>
<dbReference type="Gene3D" id="3.20.20.80">
    <property type="entry name" value="Glycosidases"/>
    <property type="match status" value="1"/>
</dbReference>
<comment type="caution">
    <text evidence="2">The sequence shown here is derived from an EMBL/GenBank/DDBJ whole genome shotgun (WGS) entry which is preliminary data.</text>
</comment>
<evidence type="ECO:0000313" key="3">
    <source>
        <dbReference type="Proteomes" id="UP001221757"/>
    </source>
</evidence>
<protein>
    <submittedName>
        <fullName evidence="2">Uncharacterized protein</fullName>
    </submittedName>
</protein>
<dbReference type="Proteomes" id="UP001221757">
    <property type="component" value="Unassembled WGS sequence"/>
</dbReference>
<dbReference type="InterPro" id="IPR052974">
    <property type="entry name" value="GH79_Enzymes"/>
</dbReference>
<evidence type="ECO:0000313" key="2">
    <source>
        <dbReference type="EMBL" id="KAJ7697029.1"/>
    </source>
</evidence>
<dbReference type="PANTHER" id="PTHR36183">
    <property type="entry name" value="BETA-GLUCURONIDASE"/>
    <property type="match status" value="1"/>
</dbReference>